<name>A0ABR5A635_9BACL</name>
<comment type="caution">
    <text evidence="1">The sequence shown here is derived from an EMBL/GenBank/DDBJ whole genome shotgun (WGS) entry which is preliminary data.</text>
</comment>
<protein>
    <recommendedName>
        <fullName evidence="3">DUF4127 family protein</fullName>
    </recommendedName>
</protein>
<evidence type="ECO:0000313" key="1">
    <source>
        <dbReference type="EMBL" id="KIL36541.1"/>
    </source>
</evidence>
<dbReference type="Pfam" id="PF13552">
    <property type="entry name" value="DUF4127"/>
    <property type="match status" value="1"/>
</dbReference>
<keyword evidence="2" id="KW-1185">Reference proteome</keyword>
<dbReference type="EMBL" id="JXAL01000007">
    <property type="protein sequence ID" value="KIL36541.1"/>
    <property type="molecule type" value="Genomic_DNA"/>
</dbReference>
<sequence length="519" mass="58383">MKPAVYLPLDERPCNRKYPEMLSRMTALPLSLPPEDLYGNKKKPADCAKLASWLQQQAVEAESMIVSLDMLVYGGIVPSRLHQASVEQCLNRLEVLSKIKERNPQVKIRAFNLIMRVPAYDGDDEEPAYYAQYGRRIHRFGWIEDKRSGGGLSESENEELAEITRTVPAEVLDDFTRRRAVNAEVNRHAIRLVRDGVIDLLIIPLDDNAEYGFSAMEQRQLIAHAESLEVSDRVHIYPGADEIGCTLFARVFNETVGFQPEFFVRYSSTAAPFVIPRYEDRSLNESIKAHLTASGSFKSDSPDSAHVVLCVNAPPVGAAQAAESTTAFEDRSHAYFSETNSKELIQAIKYYTDRGRLVALADTAVSNGSDHVFMKQLSRAGLLGRLSAYAAWNTSGNSLGTVIAHAAVEAYYRYSGAERSEEQKQLSRLFYVFRLLEDWGYQSLVRSEITRYELDSLGGNYFDIAALEADVSAIAETKLLHFAGTFLQDVHADRISLDRVYFPWKRMFEIGLDVSWKSE</sequence>
<dbReference type="InterPro" id="IPR025394">
    <property type="entry name" value="DUF4127"/>
</dbReference>
<proteinExistence type="predicted"/>
<reference evidence="1 2" key="1">
    <citation type="submission" date="2014-12" db="EMBL/GenBank/DDBJ databases">
        <title>Draft genome sequence of Cohnella kolymensis strain B-2846.</title>
        <authorList>
            <person name="Karlyshev A.V."/>
            <person name="Kudryashova E.B."/>
        </authorList>
    </citation>
    <scope>NUCLEOTIDE SEQUENCE [LARGE SCALE GENOMIC DNA]</scope>
    <source>
        <strain evidence="1 2">VKM B-2846</strain>
    </source>
</reference>
<gene>
    <name evidence="1" type="ORF">SD71_07230</name>
</gene>
<evidence type="ECO:0000313" key="2">
    <source>
        <dbReference type="Proteomes" id="UP000054526"/>
    </source>
</evidence>
<evidence type="ECO:0008006" key="3">
    <source>
        <dbReference type="Google" id="ProtNLM"/>
    </source>
</evidence>
<organism evidence="1 2">
    <name type="scientific">Cohnella kolymensis</name>
    <dbReference type="NCBI Taxonomy" id="1590652"/>
    <lineage>
        <taxon>Bacteria</taxon>
        <taxon>Bacillati</taxon>
        <taxon>Bacillota</taxon>
        <taxon>Bacilli</taxon>
        <taxon>Bacillales</taxon>
        <taxon>Paenibacillaceae</taxon>
        <taxon>Cohnella</taxon>
    </lineage>
</organism>
<dbReference type="RefSeq" id="WP_041061576.1">
    <property type="nucleotide sequence ID" value="NZ_JXAL01000007.1"/>
</dbReference>
<accession>A0ABR5A635</accession>
<dbReference type="Proteomes" id="UP000054526">
    <property type="component" value="Unassembled WGS sequence"/>
</dbReference>